<dbReference type="GO" id="GO:0004739">
    <property type="term" value="F:pyruvate dehydrogenase (acetyl-transferring) activity"/>
    <property type="evidence" value="ECO:0007669"/>
    <property type="project" value="TreeGrafter"/>
</dbReference>
<protein>
    <submittedName>
        <fullName evidence="6">Thiamine pyrophosphate-dependent dehydrogenase E1 component subunit alpha</fullName>
    </submittedName>
</protein>
<reference evidence="6 7" key="1">
    <citation type="submission" date="2020-04" db="EMBL/GenBank/DDBJ databases">
        <title>MicrobeNet Type strains.</title>
        <authorList>
            <person name="Nicholson A.C."/>
        </authorList>
    </citation>
    <scope>NUCLEOTIDE SEQUENCE [LARGE SCALE GENOMIC DNA]</scope>
    <source>
        <strain evidence="6 7">JCM 3332</strain>
    </source>
</reference>
<dbReference type="Proteomes" id="UP000570678">
    <property type="component" value="Unassembled WGS sequence"/>
</dbReference>
<accession>A0A846YMZ7</accession>
<name>A0A846YMZ7_9NOCA</name>
<dbReference type="AlphaFoldDB" id="A0A846YMZ7"/>
<evidence type="ECO:0000313" key="7">
    <source>
        <dbReference type="Proteomes" id="UP000570678"/>
    </source>
</evidence>
<organism evidence="6 7">
    <name type="scientific">Nocardia flavorosea</name>
    <dbReference type="NCBI Taxonomy" id="53429"/>
    <lineage>
        <taxon>Bacteria</taxon>
        <taxon>Bacillati</taxon>
        <taxon>Actinomycetota</taxon>
        <taxon>Actinomycetes</taxon>
        <taxon>Mycobacteriales</taxon>
        <taxon>Nocardiaceae</taxon>
        <taxon>Nocardia</taxon>
    </lineage>
</organism>
<dbReference type="GO" id="GO:0006086">
    <property type="term" value="P:pyruvate decarboxylation to acetyl-CoA"/>
    <property type="evidence" value="ECO:0007669"/>
    <property type="project" value="TreeGrafter"/>
</dbReference>
<dbReference type="InterPro" id="IPR029061">
    <property type="entry name" value="THDP-binding"/>
</dbReference>
<evidence type="ECO:0000259" key="5">
    <source>
        <dbReference type="Pfam" id="PF00676"/>
    </source>
</evidence>
<dbReference type="CDD" id="cd02000">
    <property type="entry name" value="TPP_E1_PDC_ADC_BCADC"/>
    <property type="match status" value="1"/>
</dbReference>
<dbReference type="RefSeq" id="WP_084493433.1">
    <property type="nucleotide sequence ID" value="NZ_JAAXOT010000023.1"/>
</dbReference>
<proteinExistence type="predicted"/>
<evidence type="ECO:0000256" key="1">
    <source>
        <dbReference type="ARBA" id="ARBA00001964"/>
    </source>
</evidence>
<keyword evidence="3" id="KW-0786">Thiamine pyrophosphate</keyword>
<gene>
    <name evidence="6" type="ORF">HGA15_30980</name>
</gene>
<feature type="compositionally biased region" description="Basic and acidic residues" evidence="4">
    <location>
        <begin position="311"/>
        <end position="324"/>
    </location>
</feature>
<dbReference type="SUPFAM" id="SSF52518">
    <property type="entry name" value="Thiamin diphosphate-binding fold (THDP-binding)"/>
    <property type="match status" value="1"/>
</dbReference>
<dbReference type="PANTHER" id="PTHR11516:SF60">
    <property type="entry name" value="PYRUVATE DEHYDROGENASE E1 COMPONENT SUBUNIT ALPHA"/>
    <property type="match status" value="1"/>
</dbReference>
<evidence type="ECO:0000313" key="6">
    <source>
        <dbReference type="EMBL" id="NKY60487.1"/>
    </source>
</evidence>
<dbReference type="EMBL" id="JAAXOT010000023">
    <property type="protein sequence ID" value="NKY60487.1"/>
    <property type="molecule type" value="Genomic_DNA"/>
</dbReference>
<feature type="region of interest" description="Disordered" evidence="4">
    <location>
        <begin position="302"/>
        <end position="324"/>
    </location>
</feature>
<evidence type="ECO:0000256" key="3">
    <source>
        <dbReference type="ARBA" id="ARBA00023052"/>
    </source>
</evidence>
<comment type="caution">
    <text evidence="6">The sequence shown here is derived from an EMBL/GenBank/DDBJ whole genome shotgun (WGS) entry which is preliminary data.</text>
</comment>
<dbReference type="InterPro" id="IPR050642">
    <property type="entry name" value="PDH_E1_Alpha_Subunit"/>
</dbReference>
<feature type="domain" description="Dehydrogenase E1 component" evidence="5">
    <location>
        <begin position="18"/>
        <end position="308"/>
    </location>
</feature>
<dbReference type="PANTHER" id="PTHR11516">
    <property type="entry name" value="PYRUVATE DEHYDROGENASE E1 COMPONENT, ALPHA SUBUNIT BACTERIAL AND ORGANELLAR"/>
    <property type="match status" value="1"/>
</dbReference>
<evidence type="ECO:0000256" key="4">
    <source>
        <dbReference type="SAM" id="MobiDB-lite"/>
    </source>
</evidence>
<dbReference type="Gene3D" id="3.40.50.970">
    <property type="match status" value="1"/>
</dbReference>
<dbReference type="GO" id="GO:0000287">
    <property type="term" value="F:magnesium ion binding"/>
    <property type="evidence" value="ECO:0007669"/>
    <property type="project" value="UniProtKB-ARBA"/>
</dbReference>
<dbReference type="Pfam" id="PF00676">
    <property type="entry name" value="E1_dh"/>
    <property type="match status" value="1"/>
</dbReference>
<keyword evidence="2" id="KW-0560">Oxidoreductase</keyword>
<evidence type="ECO:0000256" key="2">
    <source>
        <dbReference type="ARBA" id="ARBA00023002"/>
    </source>
</evidence>
<sequence>MVNDQPDLLEIYRTAVRIHRADERLRGLLTSGELAVAYYSPRGQEIVAAAMMSRLRREDYLVTTYRGIHDQIAKGIPLEPLFAELFGRVDGTCKGKGGPMHVTHPETGVMVTTGVVGSGLPIGVGLGLAAQVRGEDRVTVACFGDGASNIGAFHEALNMAALWKLPVVFLCQNNRYAESTRYADGTTVDRIAARAASYGIPGVTVDGNDAAEMAAAARDAVERARSGGGPTLLEAMTYRFMGHYFGDSGAYMDADEFGAAQQADPVPRLRARLLTEKLATEAELTALETAEQEAIEAAVVFAQNSPPPGADELRRDVYREEVPA</sequence>
<keyword evidence="7" id="KW-1185">Reference proteome</keyword>
<dbReference type="InterPro" id="IPR001017">
    <property type="entry name" value="DH_E1"/>
</dbReference>
<comment type="cofactor">
    <cofactor evidence="1">
        <name>thiamine diphosphate</name>
        <dbReference type="ChEBI" id="CHEBI:58937"/>
    </cofactor>
</comment>